<organism evidence="1 2">
    <name type="scientific">Candidatus Falkowbacteria bacterium CG10_big_fil_rev_8_21_14_0_10_44_15</name>
    <dbReference type="NCBI Taxonomy" id="1974569"/>
    <lineage>
        <taxon>Bacteria</taxon>
        <taxon>Candidatus Falkowiibacteriota</taxon>
    </lineage>
</organism>
<proteinExistence type="predicted"/>
<sequence>MIMKNRKKTTTDLSAKHFSRYGEFLVSFELSKHGWNIYDPVYDEYIDLIIHKHVCEECGKNWNLTPVLVCKKCGKDFSKSLKKDIVAKKICQDCKNEMIGNKTKCAKCQSENLINHPSCDKCDGEVEMIDHSCKCGSKKYITKFRTIQVKSSRIEHGDGKSKNTYAVDMKPRDLIKDESHFYIWCLLDDKDHPHFLVLSVKDFIKVMGDSLKGISFFKDQDRQHFSSRDFGKWREFLDKFDKLE</sequence>
<evidence type="ECO:0000313" key="2">
    <source>
        <dbReference type="Proteomes" id="UP000228510"/>
    </source>
</evidence>
<protein>
    <submittedName>
        <fullName evidence="1">Uncharacterized protein</fullName>
    </submittedName>
</protein>
<reference evidence="2" key="1">
    <citation type="submission" date="2017-09" db="EMBL/GenBank/DDBJ databases">
        <title>Depth-based differentiation of microbial function through sediment-hosted aquifers and enrichment of novel symbionts in the deep terrestrial subsurface.</title>
        <authorList>
            <person name="Probst A.J."/>
            <person name="Ladd B."/>
            <person name="Jarett J.K."/>
            <person name="Geller-Mcgrath D.E."/>
            <person name="Sieber C.M.K."/>
            <person name="Emerson J.B."/>
            <person name="Anantharaman K."/>
            <person name="Thomas B.C."/>
            <person name="Malmstrom R."/>
            <person name="Stieglmeier M."/>
            <person name="Klingl A."/>
            <person name="Woyke T."/>
            <person name="Ryan C.M."/>
            <person name="Banfield J.F."/>
        </authorList>
    </citation>
    <scope>NUCLEOTIDE SEQUENCE [LARGE SCALE GENOMIC DNA]</scope>
</reference>
<name>A0A2H0V0R0_9BACT</name>
<comment type="caution">
    <text evidence="1">The sequence shown here is derived from an EMBL/GenBank/DDBJ whole genome shotgun (WGS) entry which is preliminary data.</text>
</comment>
<dbReference type="Proteomes" id="UP000228510">
    <property type="component" value="Unassembled WGS sequence"/>
</dbReference>
<evidence type="ECO:0000313" key="1">
    <source>
        <dbReference type="EMBL" id="PIR92663.1"/>
    </source>
</evidence>
<gene>
    <name evidence="1" type="ORF">COU01_00585</name>
</gene>
<dbReference type="AlphaFoldDB" id="A0A2H0V0R0"/>
<accession>A0A2H0V0R0</accession>
<dbReference type="EMBL" id="PFAT01000005">
    <property type="protein sequence ID" value="PIR92663.1"/>
    <property type="molecule type" value="Genomic_DNA"/>
</dbReference>